<sequence>MTRYIALLRGVNVGGITIRSADLRELVESLGFDEVRTVLASGNVAFDSERTDAAALKRDLERALGERFGYEAWIVLVTRDELERVIEAFPFDADDASRQPWVVFASEASALDDLLDTAGETDPDVDPIRRGDGVVYWNPVKGTTVDTPFAKVLAKARFKPTTTNRNLRTLAKLLGGRGRPEQRPGRPERDGAASASRPGPSRGLA</sequence>
<name>A0A5S4UYH5_9MICO</name>
<dbReference type="SUPFAM" id="SSF160379">
    <property type="entry name" value="SP0830-like"/>
    <property type="match status" value="1"/>
</dbReference>
<evidence type="ECO:0000313" key="3">
    <source>
        <dbReference type="Proteomes" id="UP000325243"/>
    </source>
</evidence>
<dbReference type="InterPro" id="IPR012545">
    <property type="entry name" value="DUF1697"/>
</dbReference>
<dbReference type="RefSeq" id="WP_148734858.1">
    <property type="nucleotide sequence ID" value="NZ_VSSB01000002.1"/>
</dbReference>
<dbReference type="PANTHER" id="PTHR36439:SF1">
    <property type="entry name" value="DUF1697 DOMAIN-CONTAINING PROTEIN"/>
    <property type="match status" value="1"/>
</dbReference>
<dbReference type="AlphaFoldDB" id="A0A5S4UYH5"/>
<dbReference type="Gene3D" id="3.30.70.1260">
    <property type="entry name" value="bacterial protein sp0830 like"/>
    <property type="match status" value="1"/>
</dbReference>
<dbReference type="PANTHER" id="PTHR36439">
    <property type="entry name" value="BLL4334 PROTEIN"/>
    <property type="match status" value="1"/>
</dbReference>
<protein>
    <submittedName>
        <fullName evidence="2">DUF1697 domain-containing protein</fullName>
    </submittedName>
</protein>
<keyword evidence="3" id="KW-1185">Reference proteome</keyword>
<reference evidence="2 3" key="1">
    <citation type="submission" date="2019-08" db="EMBL/GenBank/DDBJ databases">
        <authorList>
            <person name="Hu J."/>
        </authorList>
    </citation>
    <scope>NUCLEOTIDE SEQUENCE [LARGE SCALE GENOMIC DNA]</scope>
    <source>
        <strain evidence="2 3">NEAU-184</strain>
    </source>
</reference>
<dbReference type="Gene3D" id="3.30.70.1280">
    <property type="entry name" value="SP0830-like domains"/>
    <property type="match status" value="1"/>
</dbReference>
<comment type="caution">
    <text evidence="2">The sequence shown here is derived from an EMBL/GenBank/DDBJ whole genome shotgun (WGS) entry which is preliminary data.</text>
</comment>
<feature type="compositionally biased region" description="Basic and acidic residues" evidence="1">
    <location>
        <begin position="178"/>
        <end position="191"/>
    </location>
</feature>
<evidence type="ECO:0000256" key="1">
    <source>
        <dbReference type="SAM" id="MobiDB-lite"/>
    </source>
</evidence>
<accession>A0A5S4UYH5</accession>
<dbReference type="Pfam" id="PF08002">
    <property type="entry name" value="DUF1697"/>
    <property type="match status" value="1"/>
</dbReference>
<proteinExistence type="predicted"/>
<organism evidence="2 3">
    <name type="scientific">Agromyces mariniharenae</name>
    <dbReference type="NCBI Taxonomy" id="2604423"/>
    <lineage>
        <taxon>Bacteria</taxon>
        <taxon>Bacillati</taxon>
        <taxon>Actinomycetota</taxon>
        <taxon>Actinomycetes</taxon>
        <taxon>Micrococcales</taxon>
        <taxon>Microbacteriaceae</taxon>
        <taxon>Agromyces</taxon>
    </lineage>
</organism>
<dbReference type="PIRSF" id="PIRSF008502">
    <property type="entry name" value="UCP008502"/>
    <property type="match status" value="1"/>
</dbReference>
<dbReference type="Proteomes" id="UP000325243">
    <property type="component" value="Unassembled WGS sequence"/>
</dbReference>
<dbReference type="EMBL" id="VSSB01000002">
    <property type="protein sequence ID" value="TYL50759.1"/>
    <property type="molecule type" value="Genomic_DNA"/>
</dbReference>
<gene>
    <name evidence="2" type="ORF">FYC51_16520</name>
</gene>
<feature type="region of interest" description="Disordered" evidence="1">
    <location>
        <begin position="172"/>
        <end position="205"/>
    </location>
</feature>
<evidence type="ECO:0000313" key="2">
    <source>
        <dbReference type="EMBL" id="TYL50759.1"/>
    </source>
</evidence>